<gene>
    <name evidence="1" type="ORF">O6H91_23G040800</name>
</gene>
<proteinExistence type="predicted"/>
<dbReference type="EMBL" id="CM055114">
    <property type="protein sequence ID" value="KAJ7514362.1"/>
    <property type="molecule type" value="Genomic_DNA"/>
</dbReference>
<accession>A0ACC2A9V6</accession>
<evidence type="ECO:0000313" key="2">
    <source>
        <dbReference type="Proteomes" id="UP001162992"/>
    </source>
</evidence>
<evidence type="ECO:0000313" key="1">
    <source>
        <dbReference type="EMBL" id="KAJ7514362.1"/>
    </source>
</evidence>
<organism evidence="1 2">
    <name type="scientific">Diphasiastrum complanatum</name>
    <name type="common">Issler's clubmoss</name>
    <name type="synonym">Lycopodium complanatum</name>
    <dbReference type="NCBI Taxonomy" id="34168"/>
    <lineage>
        <taxon>Eukaryota</taxon>
        <taxon>Viridiplantae</taxon>
        <taxon>Streptophyta</taxon>
        <taxon>Embryophyta</taxon>
        <taxon>Tracheophyta</taxon>
        <taxon>Lycopodiopsida</taxon>
        <taxon>Lycopodiales</taxon>
        <taxon>Lycopodiaceae</taxon>
        <taxon>Lycopodioideae</taxon>
        <taxon>Diphasiastrum</taxon>
    </lineage>
</organism>
<protein>
    <submittedName>
        <fullName evidence="1">Uncharacterized protein</fullName>
    </submittedName>
</protein>
<dbReference type="Proteomes" id="UP001162992">
    <property type="component" value="Chromosome 23"/>
</dbReference>
<name>A0ACC2A9V6_DIPCM</name>
<sequence length="269" mass="27104">MAGKLGNGSARYAAISVALLAILQCAMAATYTVGGAPGWNLNVVNYTNWAAQNTFKVGDTLVFKYSPGLHTVLQVSEANYKGCNLTAPLKSYQSGDDTVALTDATTHYFICGVPSHCSLGMAVAIAVSGGTTPSSAPSPAPTLSPAPKVSPMPSPSSPAPAHSPASSSPSPSPNSPSPSKISPSPASPSPSETSSSSSLSPSSGFEVPPPVSSTPYSYPTPPSQAQAPNNAASETVVLFSAPNNAASTVHSETVVLFSALLLGGFSLFF</sequence>
<comment type="caution">
    <text evidence="1">The sequence shown here is derived from an EMBL/GenBank/DDBJ whole genome shotgun (WGS) entry which is preliminary data.</text>
</comment>
<keyword evidence="2" id="KW-1185">Reference proteome</keyword>
<reference evidence="2" key="1">
    <citation type="journal article" date="2024" name="Proc. Natl. Acad. Sci. U.S.A.">
        <title>Extraordinary preservation of gene collinearity over three hundred million years revealed in homosporous lycophytes.</title>
        <authorList>
            <person name="Li C."/>
            <person name="Wickell D."/>
            <person name="Kuo L.Y."/>
            <person name="Chen X."/>
            <person name="Nie B."/>
            <person name="Liao X."/>
            <person name="Peng D."/>
            <person name="Ji J."/>
            <person name="Jenkins J."/>
            <person name="Williams M."/>
            <person name="Shu S."/>
            <person name="Plott C."/>
            <person name="Barry K."/>
            <person name="Rajasekar S."/>
            <person name="Grimwood J."/>
            <person name="Han X."/>
            <person name="Sun S."/>
            <person name="Hou Z."/>
            <person name="He W."/>
            <person name="Dai G."/>
            <person name="Sun C."/>
            <person name="Schmutz J."/>
            <person name="Leebens-Mack J.H."/>
            <person name="Li F.W."/>
            <person name="Wang L."/>
        </authorList>
    </citation>
    <scope>NUCLEOTIDE SEQUENCE [LARGE SCALE GENOMIC DNA]</scope>
    <source>
        <strain evidence="2">cv. PW_Plant_1</strain>
    </source>
</reference>